<dbReference type="Gene3D" id="3.30.260.10">
    <property type="entry name" value="TCP-1-like chaperonin intermediate domain"/>
    <property type="match status" value="1"/>
</dbReference>
<accession>A0AA40I9B4</accession>
<dbReference type="Proteomes" id="UP001177744">
    <property type="component" value="Unassembled WGS sequence"/>
</dbReference>
<evidence type="ECO:0000313" key="2">
    <source>
        <dbReference type="Proteomes" id="UP001177744"/>
    </source>
</evidence>
<proteinExistence type="predicted"/>
<dbReference type="InterPro" id="IPR027410">
    <property type="entry name" value="TCP-1-like_intermed_sf"/>
</dbReference>
<name>A0AA40I9B4_CNENI</name>
<dbReference type="AlphaFoldDB" id="A0AA40I9B4"/>
<dbReference type="SUPFAM" id="SSF54849">
    <property type="entry name" value="GroEL-intermediate domain like"/>
    <property type="match status" value="1"/>
</dbReference>
<dbReference type="EMBL" id="JAULJE010000003">
    <property type="protein sequence ID" value="KAK1344877.1"/>
    <property type="molecule type" value="Genomic_DNA"/>
</dbReference>
<comment type="caution">
    <text evidence="1">The sequence shown here is derived from an EMBL/GenBank/DDBJ whole genome shotgun (WGS) entry which is preliminary data.</text>
</comment>
<keyword evidence="2" id="KW-1185">Reference proteome</keyword>
<protein>
    <submittedName>
        <fullName evidence="1">Uncharacterized protein</fullName>
    </submittedName>
</protein>
<reference evidence="1" key="1">
    <citation type="submission" date="2023-06" db="EMBL/GenBank/DDBJ databases">
        <title>Reference genome for the Northern bat (Eptesicus nilssonii), a most northern bat species.</title>
        <authorList>
            <person name="Laine V.N."/>
            <person name="Pulliainen A.T."/>
            <person name="Lilley T.M."/>
        </authorList>
    </citation>
    <scope>NUCLEOTIDE SEQUENCE</scope>
    <source>
        <strain evidence="1">BLF_Eptnil</strain>
        <tissue evidence="1">Kidney</tissue>
    </source>
</reference>
<gene>
    <name evidence="1" type="ORF">QTO34_013581</name>
</gene>
<evidence type="ECO:0000313" key="1">
    <source>
        <dbReference type="EMBL" id="KAK1344877.1"/>
    </source>
</evidence>
<organism evidence="1 2">
    <name type="scientific">Cnephaeus nilssonii</name>
    <name type="common">Northern bat</name>
    <name type="synonym">Eptesicus nilssonii</name>
    <dbReference type="NCBI Taxonomy" id="3371016"/>
    <lineage>
        <taxon>Eukaryota</taxon>
        <taxon>Metazoa</taxon>
        <taxon>Chordata</taxon>
        <taxon>Craniata</taxon>
        <taxon>Vertebrata</taxon>
        <taxon>Euteleostomi</taxon>
        <taxon>Mammalia</taxon>
        <taxon>Eutheria</taxon>
        <taxon>Laurasiatheria</taxon>
        <taxon>Chiroptera</taxon>
        <taxon>Yangochiroptera</taxon>
        <taxon>Vespertilionidae</taxon>
        <taxon>Cnephaeus</taxon>
    </lineage>
</organism>
<sequence>MESYEQTSRIGILHLDKKSDSVLVDIKNNEPNSDCKTMLGSKVINSCPQQMAKIALNAVLRVANMQNRHFELIKVEGKVGRRLENTESIKGMTVSKNFSLLTNAKTSSRC</sequence>